<sequence>MAMASIAKVHEEAPEFRACTVSRDIGKFELLIEDMEVVLGDAWGDLSFQAALTFLEQPDAAALEFLAVVMDEEDEAHLTLIRRLIKRAREKDIRVLLVAEELSPILLHQLLRLGADDFLPYPLPEDALRDVLERLRQPPLAVAPGAAVTSGGGKRGAVLAVQSMAGGAGGSTFAVNLAGTLAQISKDDARSVCLLDLDLQRGSVSTYLDMPRTERVYELLSNLSDMDGEAFTHALQPCQDRMKVLTAPADMLPFDILSVEDVASLIAMARSHFDYVIIDMPGVVVQWTEAVLNAADVYFALLLLDMRSAQNTLRLIRALSAEDLSTEKLRFVLNRAPKFTDLAGKSRAKRMAESLDISFQLMIPDGLAQVSESNDHGLLLANFAPKNPVHKEIRKLAEQLYDLDRAAEAAGS</sequence>
<dbReference type="PANTHER" id="PTHR13696">
    <property type="entry name" value="P-LOOP CONTAINING NUCLEOSIDE TRIPHOSPHATE HYDROLASE"/>
    <property type="match status" value="1"/>
</dbReference>
<dbReference type="Proteomes" id="UP000198539">
    <property type="component" value="Unassembled WGS sequence"/>
</dbReference>
<dbReference type="Gene3D" id="3.40.50.2300">
    <property type="match status" value="1"/>
</dbReference>
<dbReference type="InterPro" id="IPR011006">
    <property type="entry name" value="CheY-like_superfamily"/>
</dbReference>
<evidence type="ECO:0000313" key="3">
    <source>
        <dbReference type="EMBL" id="SDW92890.1"/>
    </source>
</evidence>
<protein>
    <submittedName>
        <fullName evidence="3">Pilus assembly protein CpaE</fullName>
    </submittedName>
</protein>
<dbReference type="Gene3D" id="3.40.50.300">
    <property type="entry name" value="P-loop containing nucleotide triphosphate hydrolases"/>
    <property type="match status" value="1"/>
</dbReference>
<proteinExistence type="predicted"/>
<dbReference type="InterPro" id="IPR001789">
    <property type="entry name" value="Sig_transdc_resp-reg_receiver"/>
</dbReference>
<dbReference type="InterPro" id="IPR027417">
    <property type="entry name" value="P-loop_NTPase"/>
</dbReference>
<evidence type="ECO:0000313" key="4">
    <source>
        <dbReference type="Proteomes" id="UP000198539"/>
    </source>
</evidence>
<evidence type="ECO:0000256" key="1">
    <source>
        <dbReference type="PROSITE-ProRule" id="PRU00169"/>
    </source>
</evidence>
<reference evidence="3 4" key="1">
    <citation type="submission" date="2016-10" db="EMBL/GenBank/DDBJ databases">
        <authorList>
            <person name="de Groot N.N."/>
        </authorList>
    </citation>
    <scope>NUCLEOTIDE SEQUENCE [LARGE SCALE GENOMIC DNA]</scope>
    <source>
        <strain evidence="3 4">CGMCC 1.8894</strain>
    </source>
</reference>
<dbReference type="InterPro" id="IPR025669">
    <property type="entry name" value="AAA_dom"/>
</dbReference>
<gene>
    <name evidence="3" type="ORF">SAMN04488238_104218</name>
</gene>
<dbReference type="GO" id="GO:0000160">
    <property type="term" value="P:phosphorelay signal transduction system"/>
    <property type="evidence" value="ECO:0007669"/>
    <property type="project" value="InterPro"/>
</dbReference>
<comment type="caution">
    <text evidence="1">Lacks conserved residue(s) required for the propagation of feature annotation.</text>
</comment>
<dbReference type="PROSITE" id="PS50110">
    <property type="entry name" value="RESPONSE_REGULATORY"/>
    <property type="match status" value="1"/>
</dbReference>
<dbReference type="EMBL" id="FNOM01000004">
    <property type="protein sequence ID" value="SDW92890.1"/>
    <property type="molecule type" value="Genomic_DNA"/>
</dbReference>
<dbReference type="Pfam" id="PF13614">
    <property type="entry name" value="AAA_31"/>
    <property type="match status" value="1"/>
</dbReference>
<accession>A0A1H2XJ95</accession>
<name>A0A1H2XJ95_9RHOB</name>
<dbReference type="SUPFAM" id="SSF52540">
    <property type="entry name" value="P-loop containing nucleoside triphosphate hydrolases"/>
    <property type="match status" value="1"/>
</dbReference>
<dbReference type="SUPFAM" id="SSF52172">
    <property type="entry name" value="CheY-like"/>
    <property type="match status" value="1"/>
</dbReference>
<dbReference type="AlphaFoldDB" id="A0A1H2XJ95"/>
<dbReference type="PANTHER" id="PTHR13696:SF52">
    <property type="entry name" value="PARA FAMILY PROTEIN CT_582"/>
    <property type="match status" value="1"/>
</dbReference>
<organism evidence="3 4">
    <name type="scientific">Roseicitreum antarcticum</name>
    <dbReference type="NCBI Taxonomy" id="564137"/>
    <lineage>
        <taxon>Bacteria</taxon>
        <taxon>Pseudomonadati</taxon>
        <taxon>Pseudomonadota</taxon>
        <taxon>Alphaproteobacteria</taxon>
        <taxon>Rhodobacterales</taxon>
        <taxon>Paracoccaceae</taxon>
        <taxon>Roseicitreum</taxon>
    </lineage>
</organism>
<dbReference type="InterPro" id="IPR050678">
    <property type="entry name" value="DNA_Partitioning_ATPase"/>
</dbReference>
<evidence type="ECO:0000259" key="2">
    <source>
        <dbReference type="PROSITE" id="PS50110"/>
    </source>
</evidence>
<dbReference type="STRING" id="564137.SAMN04488238_104218"/>
<keyword evidence="4" id="KW-1185">Reference proteome</keyword>
<feature type="domain" description="Response regulatory" evidence="2">
    <location>
        <begin position="1"/>
        <end position="136"/>
    </location>
</feature>